<evidence type="ECO:0000256" key="1">
    <source>
        <dbReference type="SAM" id="MobiDB-lite"/>
    </source>
</evidence>
<feature type="chain" id="PRO_5045477459" evidence="2">
    <location>
        <begin position="25"/>
        <end position="397"/>
    </location>
</feature>
<feature type="compositionally biased region" description="Pro residues" evidence="1">
    <location>
        <begin position="365"/>
        <end position="374"/>
    </location>
</feature>
<protein>
    <submittedName>
        <fullName evidence="3">11038_t:CDS:1</fullName>
    </submittedName>
</protein>
<feature type="region of interest" description="Disordered" evidence="1">
    <location>
        <begin position="225"/>
        <end position="329"/>
    </location>
</feature>
<accession>A0ABN7VTC8</accession>
<gene>
    <name evidence="3" type="ORF">GMARGA_LOCUS21949</name>
</gene>
<name>A0ABN7VTC8_GIGMA</name>
<feature type="region of interest" description="Disordered" evidence="1">
    <location>
        <begin position="343"/>
        <end position="397"/>
    </location>
</feature>
<evidence type="ECO:0000313" key="4">
    <source>
        <dbReference type="Proteomes" id="UP000789901"/>
    </source>
</evidence>
<comment type="caution">
    <text evidence="3">The sequence shown here is derived from an EMBL/GenBank/DDBJ whole genome shotgun (WGS) entry which is preliminary data.</text>
</comment>
<evidence type="ECO:0000313" key="3">
    <source>
        <dbReference type="EMBL" id="CAG8795258.1"/>
    </source>
</evidence>
<organism evidence="3 4">
    <name type="scientific">Gigaspora margarita</name>
    <dbReference type="NCBI Taxonomy" id="4874"/>
    <lineage>
        <taxon>Eukaryota</taxon>
        <taxon>Fungi</taxon>
        <taxon>Fungi incertae sedis</taxon>
        <taxon>Mucoromycota</taxon>
        <taxon>Glomeromycotina</taxon>
        <taxon>Glomeromycetes</taxon>
        <taxon>Diversisporales</taxon>
        <taxon>Gigasporaceae</taxon>
        <taxon>Gigaspora</taxon>
    </lineage>
</organism>
<feature type="compositionally biased region" description="Low complexity" evidence="1">
    <location>
        <begin position="343"/>
        <end position="362"/>
    </location>
</feature>
<proteinExistence type="predicted"/>
<sequence length="397" mass="40767">MKLFHFITFFTLFVLSFSVSFSDANPKTCKHVLLSATSDWDIKGQMGFYQDASGALWLTGTYQWGFHHPHDWDYCYTIRNKCGDLIYNLTDSLCMEYAWCSGCDGYYDYDKSSHCSWKSSKRSLFNKKRHEEDCVGPWGTKPWIVKVGDLSWDCDDKNGIKYYDCDGEDKYKKMMHHDHEDPPPKRLADQGYESGFYLIIEGQSKWGKRQSSLSPAAINVNNAGAAPPAAPAPAAAPPAAPPAAPAAPAPAAPAPAAPAPAAPAPAAPAPAAPAPAAPAPAAPAPAAPAPAAPAPAAPAPAAPAPDVTTSISAGTASTSAVTAPATVSGAATTPVVTAPTSAVPVQTGATAPAATTNSATTGQSPLPPAAPPTAPATAPATPATAAIPSTPAPVPSG</sequence>
<dbReference type="Proteomes" id="UP000789901">
    <property type="component" value="Unassembled WGS sequence"/>
</dbReference>
<feature type="compositionally biased region" description="Low complexity" evidence="1">
    <location>
        <begin position="375"/>
        <end position="389"/>
    </location>
</feature>
<keyword evidence="2" id="KW-0732">Signal</keyword>
<feature type="signal peptide" evidence="2">
    <location>
        <begin position="1"/>
        <end position="24"/>
    </location>
</feature>
<feature type="compositionally biased region" description="Low complexity" evidence="1">
    <location>
        <begin position="304"/>
        <end position="329"/>
    </location>
</feature>
<reference evidence="3 4" key="1">
    <citation type="submission" date="2021-06" db="EMBL/GenBank/DDBJ databases">
        <authorList>
            <person name="Kallberg Y."/>
            <person name="Tangrot J."/>
            <person name="Rosling A."/>
        </authorList>
    </citation>
    <scope>NUCLEOTIDE SEQUENCE [LARGE SCALE GENOMIC DNA]</scope>
    <source>
        <strain evidence="3 4">120-4 pot B 10/14</strain>
    </source>
</reference>
<feature type="compositionally biased region" description="Pro residues" evidence="1">
    <location>
        <begin position="228"/>
        <end position="303"/>
    </location>
</feature>
<evidence type="ECO:0000256" key="2">
    <source>
        <dbReference type="SAM" id="SignalP"/>
    </source>
</evidence>
<keyword evidence="4" id="KW-1185">Reference proteome</keyword>
<dbReference type="EMBL" id="CAJVQB010020742">
    <property type="protein sequence ID" value="CAG8795258.1"/>
    <property type="molecule type" value="Genomic_DNA"/>
</dbReference>